<name>D4S1I7_9FIRM</name>
<dbReference type="PANTHER" id="PTHR35145:SF1">
    <property type="entry name" value="CYTOPLASMIC PROTEIN"/>
    <property type="match status" value="1"/>
</dbReference>
<dbReference type="PANTHER" id="PTHR35145">
    <property type="entry name" value="CYTOPLASMIC PROTEIN-RELATED"/>
    <property type="match status" value="1"/>
</dbReference>
<dbReference type="EMBL" id="ABWN01000034">
    <property type="protein sequence ID" value="EFF67926.1"/>
    <property type="molecule type" value="Genomic_DNA"/>
</dbReference>
<dbReference type="InterPro" id="IPR058532">
    <property type="entry name" value="YjbR/MT2646/Rv2570-like"/>
</dbReference>
<evidence type="ECO:0000313" key="1">
    <source>
        <dbReference type="EMBL" id="EFF67926.1"/>
    </source>
</evidence>
<dbReference type="Pfam" id="PF04237">
    <property type="entry name" value="YjbR"/>
    <property type="match status" value="1"/>
</dbReference>
<dbReference type="InterPro" id="IPR007351">
    <property type="entry name" value="YjbR"/>
</dbReference>
<evidence type="ECO:0000313" key="2">
    <source>
        <dbReference type="Proteomes" id="UP000006238"/>
    </source>
</evidence>
<dbReference type="GeneID" id="98917906"/>
<accession>D4S1I7</accession>
<dbReference type="AlphaFoldDB" id="D4S1I7"/>
<dbReference type="RefSeq" id="WP_005603848.1">
    <property type="nucleotide sequence ID" value="NZ_GG663524.1"/>
</dbReference>
<comment type="caution">
    <text evidence="1">The sequence shown here is derived from an EMBL/GenBank/DDBJ whole genome shotgun (WGS) entry which is preliminary data.</text>
</comment>
<keyword evidence="2" id="KW-1185">Reference proteome</keyword>
<evidence type="ECO:0008006" key="3">
    <source>
        <dbReference type="Google" id="ProtNLM"/>
    </source>
</evidence>
<dbReference type="Gene3D" id="3.90.1150.30">
    <property type="match status" value="1"/>
</dbReference>
<reference evidence="1 2" key="1">
    <citation type="submission" date="2010-02" db="EMBL/GenBank/DDBJ databases">
        <authorList>
            <person name="Weinstock G."/>
            <person name="Sodergren E."/>
            <person name="Clifton S."/>
            <person name="Fulton L."/>
            <person name="Fulton B."/>
            <person name="Courtney L."/>
            <person name="Fronick C."/>
            <person name="Harrison M."/>
            <person name="Strong C."/>
            <person name="Farmer C."/>
            <person name="Delahaunty K."/>
            <person name="Markovic C."/>
            <person name="Hall O."/>
            <person name="Minx P."/>
            <person name="Tomlinson C."/>
            <person name="Mitreva M."/>
            <person name="Nelson J."/>
            <person name="Hou S."/>
            <person name="Wollam A."/>
            <person name="Pepin K.H."/>
            <person name="Johnson M."/>
            <person name="Bhonagiri V."/>
            <person name="Zhang X."/>
            <person name="Suruliraj S."/>
            <person name="Warren W."/>
            <person name="Chinwalla A."/>
            <person name="Mardis E.R."/>
            <person name="Wilson R.K."/>
        </authorList>
    </citation>
    <scope>NUCLEOTIDE SEQUENCE [LARGE SCALE GENOMIC DNA]</scope>
    <source>
        <strain evidence="1 2">DSM 2876</strain>
    </source>
</reference>
<dbReference type="eggNOG" id="COG2315">
    <property type="taxonomic scope" value="Bacteria"/>
</dbReference>
<proteinExistence type="predicted"/>
<gene>
    <name evidence="1" type="ORF">BUTYVIB_01957</name>
</gene>
<protein>
    <recommendedName>
        <fullName evidence="3">MmcQ/YjbR family DNA-binding protein</fullName>
    </recommendedName>
</protein>
<dbReference type="InterPro" id="IPR038056">
    <property type="entry name" value="YjbR-like_sf"/>
</dbReference>
<sequence length="121" mass="14349">MTRKELEEYIYKTYKVRPDYPWKRDRENGVFRHADNNKWFAIAMKIPQNRLGTDSEKMIDIVNVKAEPVLISGLWNTPGFYPAYHMNKTNWITIALDETAPDDMVKMLVNMSFEETRKKAM</sequence>
<dbReference type="STRING" id="45851.BHV86_08575"/>
<dbReference type="Proteomes" id="UP000006238">
    <property type="component" value="Unassembled WGS sequence"/>
</dbReference>
<dbReference type="HOGENOM" id="CLU_105851_5_0_9"/>
<organism evidence="1 2">
    <name type="scientific">Eshraghiella crossota DSM 2876</name>
    <dbReference type="NCBI Taxonomy" id="511680"/>
    <lineage>
        <taxon>Bacteria</taxon>
        <taxon>Bacillati</taxon>
        <taxon>Bacillota</taxon>
        <taxon>Clostridia</taxon>
        <taxon>Lachnospirales</taxon>
        <taxon>Lachnospiraceae</taxon>
        <taxon>Eshraghiella</taxon>
    </lineage>
</organism>
<dbReference type="SUPFAM" id="SSF142906">
    <property type="entry name" value="YjbR-like"/>
    <property type="match status" value="1"/>
</dbReference>